<dbReference type="Proteomes" id="UP000031532">
    <property type="component" value="Unassembled WGS sequence"/>
</dbReference>
<proteinExistence type="predicted"/>
<organism evidence="1 2">
    <name type="scientific">Scytonema millei VB511283</name>
    <dbReference type="NCBI Taxonomy" id="1245923"/>
    <lineage>
        <taxon>Bacteria</taxon>
        <taxon>Bacillati</taxon>
        <taxon>Cyanobacteriota</taxon>
        <taxon>Cyanophyceae</taxon>
        <taxon>Nostocales</taxon>
        <taxon>Scytonemataceae</taxon>
        <taxon>Scytonema</taxon>
    </lineage>
</organism>
<name>A0A9X5E7W9_9CYAN</name>
<accession>A0A9X5E7W9</accession>
<protein>
    <submittedName>
        <fullName evidence="1">Uncharacterized protein</fullName>
    </submittedName>
</protein>
<dbReference type="RefSeq" id="WP_132867408.1">
    <property type="nucleotide sequence ID" value="NZ_JTJC03000006.1"/>
</dbReference>
<evidence type="ECO:0000313" key="2">
    <source>
        <dbReference type="Proteomes" id="UP000031532"/>
    </source>
</evidence>
<reference evidence="1 2" key="1">
    <citation type="journal article" date="2015" name="Genome Announc.">
        <title>Draft Genome Sequence of the Terrestrial Cyanobacterium Scytonema millei VB511283, Isolated from Eastern India.</title>
        <authorList>
            <person name="Sen D."/>
            <person name="Chandrababunaidu M.M."/>
            <person name="Singh D."/>
            <person name="Sanghi N."/>
            <person name="Ghorai A."/>
            <person name="Mishra G.P."/>
            <person name="Madduluri M."/>
            <person name="Adhikary S.P."/>
            <person name="Tripathy S."/>
        </authorList>
    </citation>
    <scope>NUCLEOTIDE SEQUENCE [LARGE SCALE GENOMIC DNA]</scope>
    <source>
        <strain evidence="1 2">VB511283</strain>
    </source>
</reference>
<keyword evidence="2" id="KW-1185">Reference proteome</keyword>
<dbReference type="OrthoDB" id="568347at2"/>
<sequence>MSHSMNMTAVYAHIFDSTMKEEIAKFQGKIIEIAGQVVDSNALEVEILEWNGLNAFKPKHSQMAHELHQAFLRAVLMQMHV</sequence>
<dbReference type="EMBL" id="JTJC03000006">
    <property type="protein sequence ID" value="NHC36892.1"/>
    <property type="molecule type" value="Genomic_DNA"/>
</dbReference>
<comment type="caution">
    <text evidence="1">The sequence shown here is derived from an EMBL/GenBank/DDBJ whole genome shotgun (WGS) entry which is preliminary data.</text>
</comment>
<gene>
    <name evidence="1" type="ORF">QH73_0020015</name>
</gene>
<dbReference type="AlphaFoldDB" id="A0A9X5E7W9"/>
<evidence type="ECO:0000313" key="1">
    <source>
        <dbReference type="EMBL" id="NHC36892.1"/>
    </source>
</evidence>